<sequence length="164" mass="17537">MAEIRPEPVDSPDARLLLTEYQAEVRRRWSGPPPAEPLPAEAPADLELAPPQGVFLLARLDGRPVGCAGVRAFGTAPDATRAAAPGTAELKRLYVRPAGRGHGLGRLLLAAAEDAARALGHARLRLDTMAELAEARALYTATGYTDIPPYNTNPYAAHWLEKAL</sequence>
<dbReference type="SUPFAM" id="SSF55729">
    <property type="entry name" value="Acyl-CoA N-acyltransferases (Nat)"/>
    <property type="match status" value="1"/>
</dbReference>
<organism evidence="5 6">
    <name type="scientific">Kitasatospora cineracea</name>
    <dbReference type="NCBI Taxonomy" id="88074"/>
    <lineage>
        <taxon>Bacteria</taxon>
        <taxon>Bacillati</taxon>
        <taxon>Actinomycetota</taxon>
        <taxon>Actinomycetes</taxon>
        <taxon>Kitasatosporales</taxon>
        <taxon>Streptomycetaceae</taxon>
        <taxon>Kitasatospora</taxon>
    </lineage>
</organism>
<dbReference type="InterPro" id="IPR050832">
    <property type="entry name" value="Bact_Acetyltransf"/>
</dbReference>
<evidence type="ECO:0000313" key="5">
    <source>
        <dbReference type="EMBL" id="RPE35909.1"/>
    </source>
</evidence>
<dbReference type="EMBL" id="RJVJ01000001">
    <property type="protein sequence ID" value="ROR45555.1"/>
    <property type="molecule type" value="Genomic_DNA"/>
</dbReference>
<evidence type="ECO:0000256" key="1">
    <source>
        <dbReference type="ARBA" id="ARBA00022679"/>
    </source>
</evidence>
<keyword evidence="6" id="KW-1185">Reference proteome</keyword>
<dbReference type="EMBL" id="RKQG01000001">
    <property type="protein sequence ID" value="RPE35909.1"/>
    <property type="molecule type" value="Genomic_DNA"/>
</dbReference>
<evidence type="ECO:0000313" key="7">
    <source>
        <dbReference type="Proteomes" id="UP000267408"/>
    </source>
</evidence>
<dbReference type="InterPro" id="IPR000182">
    <property type="entry name" value="GNAT_dom"/>
</dbReference>
<evidence type="ECO:0000313" key="6">
    <source>
        <dbReference type="Proteomes" id="UP000266906"/>
    </source>
</evidence>
<dbReference type="InterPro" id="IPR016181">
    <property type="entry name" value="Acyl_CoA_acyltransferase"/>
</dbReference>
<dbReference type="GO" id="GO:0016747">
    <property type="term" value="F:acyltransferase activity, transferring groups other than amino-acyl groups"/>
    <property type="evidence" value="ECO:0007669"/>
    <property type="project" value="InterPro"/>
</dbReference>
<dbReference type="Pfam" id="PF00583">
    <property type="entry name" value="Acetyltransf_1"/>
    <property type="match status" value="1"/>
</dbReference>
<dbReference type="Gene3D" id="3.40.630.30">
    <property type="match status" value="1"/>
</dbReference>
<dbReference type="PANTHER" id="PTHR43877">
    <property type="entry name" value="AMINOALKYLPHOSPHONATE N-ACETYLTRANSFERASE-RELATED-RELATED"/>
    <property type="match status" value="1"/>
</dbReference>
<feature type="domain" description="N-acetyltransferase" evidence="3">
    <location>
        <begin position="2"/>
        <end position="164"/>
    </location>
</feature>
<evidence type="ECO:0000259" key="3">
    <source>
        <dbReference type="PROSITE" id="PS51186"/>
    </source>
</evidence>
<keyword evidence="2" id="KW-0012">Acyltransferase</keyword>
<proteinExistence type="predicted"/>
<dbReference type="Proteomes" id="UP000266906">
    <property type="component" value="Unassembled WGS sequence"/>
</dbReference>
<protein>
    <submittedName>
        <fullName evidence="5">Acetyltransferase (GNAT) family protein</fullName>
    </submittedName>
</protein>
<evidence type="ECO:0000256" key="2">
    <source>
        <dbReference type="ARBA" id="ARBA00023315"/>
    </source>
</evidence>
<dbReference type="Proteomes" id="UP000267408">
    <property type="component" value="Unassembled WGS sequence"/>
</dbReference>
<keyword evidence="1 4" id="KW-0808">Transferase</keyword>
<evidence type="ECO:0000313" key="4">
    <source>
        <dbReference type="EMBL" id="ROR45555.1"/>
    </source>
</evidence>
<dbReference type="AlphaFoldDB" id="A0A3N4RY65"/>
<accession>A0A3N4RY65</accession>
<dbReference type="PANTHER" id="PTHR43877:SF2">
    <property type="entry name" value="AMINOALKYLPHOSPHONATE N-ACETYLTRANSFERASE-RELATED"/>
    <property type="match status" value="1"/>
</dbReference>
<gene>
    <name evidence="5" type="ORF">EDD38_4276</name>
    <name evidence="4" type="ORF">EDD39_3796</name>
</gene>
<comment type="caution">
    <text evidence="5">The sequence shown here is derived from an EMBL/GenBank/DDBJ whole genome shotgun (WGS) entry which is preliminary data.</text>
</comment>
<accession>A0A8G1UKJ6</accession>
<name>A0A3N4RY65_9ACTN</name>
<reference evidence="6 7" key="1">
    <citation type="submission" date="2018-11" db="EMBL/GenBank/DDBJ databases">
        <title>Sequencing the genomes of 1000 actinobacteria strains.</title>
        <authorList>
            <person name="Klenk H.-P."/>
        </authorList>
    </citation>
    <scope>NUCLEOTIDE SEQUENCE [LARGE SCALE GENOMIC DNA]</scope>
    <source>
        <strain evidence="4 7">DSM 44780</strain>
        <strain evidence="5 6">DSM 44781</strain>
    </source>
</reference>
<dbReference type="CDD" id="cd04301">
    <property type="entry name" value="NAT_SF"/>
    <property type="match status" value="1"/>
</dbReference>
<dbReference type="RefSeq" id="WP_244256789.1">
    <property type="nucleotide sequence ID" value="NZ_JBEYIY010000001.1"/>
</dbReference>
<dbReference type="PROSITE" id="PS51186">
    <property type="entry name" value="GNAT"/>
    <property type="match status" value="1"/>
</dbReference>